<dbReference type="Pfam" id="PF02469">
    <property type="entry name" value="Fasciclin"/>
    <property type="match status" value="2"/>
</dbReference>
<dbReference type="GO" id="GO:0005615">
    <property type="term" value="C:extracellular space"/>
    <property type="evidence" value="ECO:0007669"/>
    <property type="project" value="TreeGrafter"/>
</dbReference>
<dbReference type="AlphaFoldDB" id="A0A8S1IVE9"/>
<dbReference type="SUPFAM" id="SSF82153">
    <property type="entry name" value="FAS1 domain"/>
    <property type="match status" value="2"/>
</dbReference>
<dbReference type="Gene3D" id="2.30.180.10">
    <property type="entry name" value="FAS1 domain"/>
    <property type="match status" value="2"/>
</dbReference>
<feature type="compositionally biased region" description="Polar residues" evidence="1">
    <location>
        <begin position="615"/>
        <end position="624"/>
    </location>
</feature>
<dbReference type="PANTHER" id="PTHR10900:SF77">
    <property type="entry name" value="FI19380P1"/>
    <property type="match status" value="1"/>
</dbReference>
<feature type="compositionally biased region" description="Pro residues" evidence="1">
    <location>
        <begin position="572"/>
        <end position="608"/>
    </location>
</feature>
<dbReference type="InterPro" id="IPR036378">
    <property type="entry name" value="FAS1_dom_sf"/>
</dbReference>
<dbReference type="InterPro" id="IPR000782">
    <property type="entry name" value="FAS1_domain"/>
</dbReference>
<dbReference type="GO" id="GO:0030198">
    <property type="term" value="P:extracellular matrix organization"/>
    <property type="evidence" value="ECO:0007669"/>
    <property type="project" value="TreeGrafter"/>
</dbReference>
<organism evidence="4 5">
    <name type="scientific">Ostreobium quekettii</name>
    <dbReference type="NCBI Taxonomy" id="121088"/>
    <lineage>
        <taxon>Eukaryota</taxon>
        <taxon>Viridiplantae</taxon>
        <taxon>Chlorophyta</taxon>
        <taxon>core chlorophytes</taxon>
        <taxon>Ulvophyceae</taxon>
        <taxon>TCBD clade</taxon>
        <taxon>Bryopsidales</taxon>
        <taxon>Ostreobineae</taxon>
        <taxon>Ostreobiaceae</taxon>
        <taxon>Ostreobium</taxon>
    </lineage>
</organism>
<dbReference type="InterPro" id="IPR050904">
    <property type="entry name" value="Adhesion/Biosynth-related"/>
</dbReference>
<evidence type="ECO:0000256" key="1">
    <source>
        <dbReference type="SAM" id="MobiDB-lite"/>
    </source>
</evidence>
<feature type="region of interest" description="Disordered" evidence="1">
    <location>
        <begin position="303"/>
        <end position="357"/>
    </location>
</feature>
<evidence type="ECO:0000313" key="4">
    <source>
        <dbReference type="EMBL" id="CAD7699087.1"/>
    </source>
</evidence>
<dbReference type="SMART" id="SM00554">
    <property type="entry name" value="FAS1"/>
    <property type="match status" value="2"/>
</dbReference>
<keyword evidence="2" id="KW-0732">Signal</keyword>
<dbReference type="OrthoDB" id="514667at2759"/>
<dbReference type="EMBL" id="CAJHUC010000951">
    <property type="protein sequence ID" value="CAD7699087.1"/>
    <property type="molecule type" value="Genomic_DNA"/>
</dbReference>
<comment type="caution">
    <text evidence="4">The sequence shown here is derived from an EMBL/GenBank/DDBJ whole genome shotgun (WGS) entry which is preliminary data.</text>
</comment>
<gene>
    <name evidence="4" type="ORF">OSTQU699_LOCUS4446</name>
</gene>
<accession>A0A8S1IVE9</accession>
<dbReference type="GO" id="GO:0050839">
    <property type="term" value="F:cell adhesion molecule binding"/>
    <property type="evidence" value="ECO:0007669"/>
    <property type="project" value="TreeGrafter"/>
</dbReference>
<dbReference type="PANTHER" id="PTHR10900">
    <property type="entry name" value="PERIOSTIN-RELATED"/>
    <property type="match status" value="1"/>
</dbReference>
<dbReference type="GO" id="GO:0031012">
    <property type="term" value="C:extracellular matrix"/>
    <property type="evidence" value="ECO:0007669"/>
    <property type="project" value="TreeGrafter"/>
</dbReference>
<feature type="signal peptide" evidence="2">
    <location>
        <begin position="1"/>
        <end position="23"/>
    </location>
</feature>
<proteinExistence type="predicted"/>
<dbReference type="Proteomes" id="UP000708148">
    <property type="component" value="Unassembled WGS sequence"/>
</dbReference>
<dbReference type="GO" id="GO:0007155">
    <property type="term" value="P:cell adhesion"/>
    <property type="evidence" value="ECO:0007669"/>
    <property type="project" value="TreeGrafter"/>
</dbReference>
<dbReference type="PROSITE" id="PS50213">
    <property type="entry name" value="FAS1"/>
    <property type="match status" value="2"/>
</dbReference>
<evidence type="ECO:0000313" key="5">
    <source>
        <dbReference type="Proteomes" id="UP000708148"/>
    </source>
</evidence>
<feature type="domain" description="FAS1" evidence="3">
    <location>
        <begin position="415"/>
        <end position="561"/>
    </location>
</feature>
<feature type="chain" id="PRO_5035712679" description="FAS1 domain-containing protein" evidence="2">
    <location>
        <begin position="24"/>
        <end position="853"/>
    </location>
</feature>
<evidence type="ECO:0000256" key="2">
    <source>
        <dbReference type="SAM" id="SignalP"/>
    </source>
</evidence>
<name>A0A8S1IVE9_9CHLO</name>
<sequence>MRLAVNQAGCLAALFLCAAAVGATTHRCKLLASRLAEACPLLERLGESEGGGHNGAAGGGGVDFGPDCCQALARFNDSGCLCNNAVRESLLKDFDLHRFAPALAAAARAAPEGCGLNIYAAYGRADCGPIGGLPYHGAAAGEKAAAYGRAAERSFASARKLQNKGACKKGDHIFKVLEGFEQAFGKLLDSVSAQKEVAKLLNGDGPITMFTPIGTEIQVEVEVDGETVVEDVDTTLRRHILLGNYPTKKLTPGQTFTAENGETLEITEESGELRVNGIPIVQRDIKACNGWIHVVGKPLSPLATGQSSAAEKEQAPTPASPSPGNAAAPLKRPPARNSTPPPSSANSGGSGNSGADPCKCSEDGVIDGQNTKRPGCAQHLLEAENNLLFCYVEDAQGCAATGAFELAESGGFKDVSWRNCTIEEAGDLPSVGKLMSDEVTAFEPAWESLFNHGDLPDMLMGDGPFTVLVPSKAAIDTAAIGDKESRVQALAKKHIIADDLSMEALLAKSGTKGATITSLDGVPLAISMEADGSISIGEGVHIQLSDVVGANGVVHLVDKVVEEENEGTSPTLPEPPASLPQPTLPSPVPASTPPPALPKPSLPKPTLPTPALQEPTLSPPSNATAVGGASPSALTPPLAGATGNELGTARPVGAGGLVKGRKTGNPCACSKDGISGRVNTGRPGCKRHIKGERLFCYVQDPDKCPFGAPSEEFPGAKVVVCADPCACSKTGISGTVDTKLKGCDKHVKGQPELCYVEKPDECTEGFKSERYAGTRWRYCPEEAPKSKPKPKQDNRDPCECSNDGKSGDVYTGQKGCGQYGAFGVGYICWVVKPTECIVGIGSLRFPGAAWRPC</sequence>
<reference evidence="4" key="1">
    <citation type="submission" date="2020-12" db="EMBL/GenBank/DDBJ databases">
        <authorList>
            <person name="Iha C."/>
        </authorList>
    </citation>
    <scope>NUCLEOTIDE SEQUENCE</scope>
</reference>
<feature type="domain" description="FAS1" evidence="3">
    <location>
        <begin position="171"/>
        <end position="299"/>
    </location>
</feature>
<evidence type="ECO:0000259" key="3">
    <source>
        <dbReference type="PROSITE" id="PS50213"/>
    </source>
</evidence>
<protein>
    <recommendedName>
        <fullName evidence="3">FAS1 domain-containing protein</fullName>
    </recommendedName>
</protein>
<keyword evidence="5" id="KW-1185">Reference proteome</keyword>
<feature type="region of interest" description="Disordered" evidence="1">
    <location>
        <begin position="563"/>
        <end position="657"/>
    </location>
</feature>